<accession>A0ABD0QP93</accession>
<protein>
    <submittedName>
        <fullName evidence="1">Uncharacterized protein</fullName>
    </submittedName>
</protein>
<dbReference type="Gene3D" id="1.10.287.3160">
    <property type="match status" value="1"/>
</dbReference>
<gene>
    <name evidence="1" type="ORF">M9458_015025</name>
</gene>
<feature type="non-terminal residue" evidence="1">
    <location>
        <position position="1"/>
    </location>
</feature>
<comment type="caution">
    <text evidence="1">The sequence shown here is derived from an EMBL/GenBank/DDBJ whole genome shotgun (WGS) entry which is preliminary data.</text>
</comment>
<proteinExistence type="predicted"/>
<dbReference type="AlphaFoldDB" id="A0ABD0QP93"/>
<organism evidence="1 2">
    <name type="scientific">Cirrhinus mrigala</name>
    <name type="common">Mrigala</name>
    <dbReference type="NCBI Taxonomy" id="683832"/>
    <lineage>
        <taxon>Eukaryota</taxon>
        <taxon>Metazoa</taxon>
        <taxon>Chordata</taxon>
        <taxon>Craniata</taxon>
        <taxon>Vertebrata</taxon>
        <taxon>Euteleostomi</taxon>
        <taxon>Actinopterygii</taxon>
        <taxon>Neopterygii</taxon>
        <taxon>Teleostei</taxon>
        <taxon>Ostariophysi</taxon>
        <taxon>Cypriniformes</taxon>
        <taxon>Cyprinidae</taxon>
        <taxon>Labeoninae</taxon>
        <taxon>Labeonini</taxon>
        <taxon>Cirrhinus</taxon>
    </lineage>
</organism>
<keyword evidence="2" id="KW-1185">Reference proteome</keyword>
<feature type="non-terminal residue" evidence="1">
    <location>
        <position position="153"/>
    </location>
</feature>
<reference evidence="1 2" key="1">
    <citation type="submission" date="2024-05" db="EMBL/GenBank/DDBJ databases">
        <title>Genome sequencing and assembly of Indian major carp, Cirrhinus mrigala (Hamilton, 1822).</title>
        <authorList>
            <person name="Mohindra V."/>
            <person name="Chowdhury L.M."/>
            <person name="Lal K."/>
            <person name="Jena J.K."/>
        </authorList>
    </citation>
    <scope>NUCLEOTIDE SEQUENCE [LARGE SCALE GENOMIC DNA]</scope>
    <source>
        <strain evidence="1">CM1030</strain>
        <tissue evidence="1">Blood</tissue>
    </source>
</reference>
<sequence>PSTSKLLTTLDVGAARGYVDVPQVERAVAVHLCPQMPPPGGTVYASHPKPAYGAAGQAASALHAMAILQVYQAKALKQLHKGSSDSEVMQELRSATDFALRATKVMARALGQVMSTMVVQERHLWLNLAQMSDVDKVRFLDAPVSQVGLFSDT</sequence>
<dbReference type="EMBL" id="JAMKFB020000007">
    <property type="protein sequence ID" value="KAL0187926.1"/>
    <property type="molecule type" value="Genomic_DNA"/>
</dbReference>
<evidence type="ECO:0000313" key="2">
    <source>
        <dbReference type="Proteomes" id="UP001529510"/>
    </source>
</evidence>
<dbReference type="Proteomes" id="UP001529510">
    <property type="component" value="Unassembled WGS sequence"/>
</dbReference>
<evidence type="ECO:0000313" key="1">
    <source>
        <dbReference type="EMBL" id="KAL0187926.1"/>
    </source>
</evidence>
<name>A0ABD0QP93_CIRMR</name>